<sequence>MVSFDISYSSKLSRDFRDISDYDAATGHYSNYNIALSNSMQQNISQITPEISFLFLKEIQCLEYCQS</sequence>
<organism evidence="1 2">
    <name type="scientific">Chryseobacterium arthrosphaerae</name>
    <dbReference type="NCBI Taxonomy" id="651561"/>
    <lineage>
        <taxon>Bacteria</taxon>
        <taxon>Pseudomonadati</taxon>
        <taxon>Bacteroidota</taxon>
        <taxon>Flavobacteriia</taxon>
        <taxon>Flavobacteriales</taxon>
        <taxon>Weeksellaceae</taxon>
        <taxon>Chryseobacterium group</taxon>
        <taxon>Chryseobacterium</taxon>
    </lineage>
</organism>
<accession>A0A3S0VFX3</accession>
<dbReference type="AlphaFoldDB" id="A0A3S0VFX3"/>
<comment type="caution">
    <text evidence="1">The sequence shown here is derived from an EMBL/GenBank/DDBJ whole genome shotgun (WGS) entry which is preliminary data.</text>
</comment>
<proteinExistence type="predicted"/>
<protein>
    <submittedName>
        <fullName evidence="1">Uncharacterized protein</fullName>
    </submittedName>
</protein>
<evidence type="ECO:0000313" key="2">
    <source>
        <dbReference type="Proteomes" id="UP000276953"/>
    </source>
</evidence>
<dbReference type="EMBL" id="RYFC01000003">
    <property type="protein sequence ID" value="RTZ45886.1"/>
    <property type="molecule type" value="Genomic_DNA"/>
</dbReference>
<gene>
    <name evidence="1" type="ORF">EJ377_14190</name>
</gene>
<evidence type="ECO:0000313" key="1">
    <source>
        <dbReference type="EMBL" id="RTZ45886.1"/>
    </source>
</evidence>
<reference evidence="1 2" key="1">
    <citation type="submission" date="2018-12" db="EMBL/GenBank/DDBJ databases">
        <title>Draft Genome Sequence of Chryseobacterium arthrosphaerae strain ED882-96 Isolated from the Blood of a Patient with Liver Cirrhosis in Taiwan.</title>
        <authorList>
            <person name="Lin J.-N."/>
            <person name="Lai C.-H."/>
            <person name="Yang C.-H."/>
            <person name="Huang Y.-H."/>
        </authorList>
    </citation>
    <scope>NUCLEOTIDE SEQUENCE [LARGE SCALE GENOMIC DNA]</scope>
    <source>
        <strain evidence="1 2">ED882-96</strain>
    </source>
</reference>
<dbReference type="Proteomes" id="UP000276953">
    <property type="component" value="Unassembled WGS sequence"/>
</dbReference>
<name>A0A3S0VFX3_9FLAO</name>